<dbReference type="EMBL" id="JAVDYF010000001">
    <property type="protein sequence ID" value="MDR7356160.1"/>
    <property type="molecule type" value="Genomic_DNA"/>
</dbReference>
<feature type="transmembrane region" description="Helical" evidence="1">
    <location>
        <begin position="28"/>
        <end position="44"/>
    </location>
</feature>
<dbReference type="Proteomes" id="UP001183619">
    <property type="component" value="Unassembled WGS sequence"/>
</dbReference>
<keyword evidence="1" id="KW-1133">Transmembrane helix</keyword>
<keyword evidence="1" id="KW-0812">Transmembrane</keyword>
<comment type="caution">
    <text evidence="2">The sequence shown here is derived from an EMBL/GenBank/DDBJ whole genome shotgun (WGS) entry which is preliminary data.</text>
</comment>
<proteinExistence type="predicted"/>
<evidence type="ECO:0000256" key="1">
    <source>
        <dbReference type="SAM" id="Phobius"/>
    </source>
</evidence>
<name>A0ABU2BC36_9CORY</name>
<protein>
    <recommendedName>
        <fullName evidence="4">Secreted protein</fullName>
    </recommendedName>
</protein>
<evidence type="ECO:0000313" key="3">
    <source>
        <dbReference type="Proteomes" id="UP001183619"/>
    </source>
</evidence>
<gene>
    <name evidence="2" type="ORF">J2S37_002698</name>
</gene>
<keyword evidence="1" id="KW-0472">Membrane</keyword>
<keyword evidence="3" id="KW-1185">Reference proteome</keyword>
<evidence type="ECO:0008006" key="4">
    <source>
        <dbReference type="Google" id="ProtNLM"/>
    </source>
</evidence>
<sequence>MKTKILLSALLICAYVGAAAFDFYPSFIAPLVCLTIAGVFFWPSRKK</sequence>
<organism evidence="2 3">
    <name type="scientific">Corynebacterium felinum</name>
    <dbReference type="NCBI Taxonomy" id="131318"/>
    <lineage>
        <taxon>Bacteria</taxon>
        <taxon>Bacillati</taxon>
        <taxon>Actinomycetota</taxon>
        <taxon>Actinomycetes</taxon>
        <taxon>Mycobacteriales</taxon>
        <taxon>Corynebacteriaceae</taxon>
        <taxon>Corynebacterium</taxon>
    </lineage>
</organism>
<dbReference type="RefSeq" id="WP_277104986.1">
    <property type="nucleotide sequence ID" value="NZ_BAAAJS010000033.1"/>
</dbReference>
<evidence type="ECO:0000313" key="2">
    <source>
        <dbReference type="EMBL" id="MDR7356160.1"/>
    </source>
</evidence>
<accession>A0ABU2BC36</accession>
<reference evidence="2 3" key="1">
    <citation type="submission" date="2023-07" db="EMBL/GenBank/DDBJ databases">
        <title>Sequencing the genomes of 1000 actinobacteria strains.</title>
        <authorList>
            <person name="Klenk H.-P."/>
        </authorList>
    </citation>
    <scope>NUCLEOTIDE SEQUENCE [LARGE SCALE GENOMIC DNA]</scope>
    <source>
        <strain evidence="2 3">DSM 44508</strain>
    </source>
</reference>